<dbReference type="RefSeq" id="WP_353498237.1">
    <property type="nucleotide sequence ID" value="NZ_CP115920.1"/>
</dbReference>
<sequence length="306" mass="35152">MSKIYKYFGSSVFELVFDKEGFCGVKCSLPKDYNDPYELFLAMDLNIPTEYLAFYSDVIQEMPQFPTSCFSKSPIVSPMWAHYANNHTGFAIEFDLEKLQQHFDGNPFWDVDYREGPHKSLGDIVQRAAELKKPRYTYDLQRFAFSEAYFSKYAQWSYEEELRFVDTTGVIEKVAGNDILYIPMDCLVSVIIGPKSDENLITLSQEAVEEWGLDWYQLVIGKSHPQPYFRSYDGTICTFKDGDILAHDELCDNCEEPVSGGNEMCPWCSITEAHEIDAAAGNPFRLLSEAGQLEDYMRSMDAIHRE</sequence>
<gene>
    <name evidence="1" type="ORF">PG915_05680</name>
</gene>
<dbReference type="Pfam" id="PF11185">
    <property type="entry name" value="DUF2971"/>
    <property type="match status" value="1"/>
</dbReference>
<protein>
    <submittedName>
        <fullName evidence="1">DUF2971 domain-containing protein</fullName>
    </submittedName>
</protein>
<dbReference type="EMBL" id="CP115920">
    <property type="protein sequence ID" value="XCD17018.1"/>
    <property type="molecule type" value="Genomic_DNA"/>
</dbReference>
<dbReference type="AlphaFoldDB" id="A0AAU8BK04"/>
<organism evidence="1">
    <name type="scientific">Vibrio chaetopteri</name>
    <dbReference type="NCBI Taxonomy" id="3016528"/>
    <lineage>
        <taxon>Bacteria</taxon>
        <taxon>Pseudomonadati</taxon>
        <taxon>Pseudomonadota</taxon>
        <taxon>Gammaproteobacteria</taxon>
        <taxon>Vibrionales</taxon>
        <taxon>Vibrionaceae</taxon>
        <taxon>Vibrio</taxon>
    </lineage>
</organism>
<accession>A0AAU8BK04</accession>
<proteinExistence type="predicted"/>
<dbReference type="InterPro" id="IPR021352">
    <property type="entry name" value="DUF2971"/>
</dbReference>
<name>A0AAU8BK04_9VIBR</name>
<reference evidence="1" key="1">
    <citation type="submission" date="2023-01" db="EMBL/GenBank/DDBJ databases">
        <title>Vibrio sp. CB1-14 genome sequencing.</title>
        <authorList>
            <person name="Otstavnykh N."/>
            <person name="Isaeva M."/>
            <person name="Meleshko D."/>
        </authorList>
    </citation>
    <scope>NUCLEOTIDE SEQUENCE</scope>
    <source>
        <strain evidence="1">CB1-14</strain>
    </source>
</reference>
<evidence type="ECO:0000313" key="1">
    <source>
        <dbReference type="EMBL" id="XCD17018.1"/>
    </source>
</evidence>
<dbReference type="KEGG" id="vck:PG915_05680"/>